<dbReference type="Pfam" id="PF13673">
    <property type="entry name" value="Acetyltransf_10"/>
    <property type="match status" value="1"/>
</dbReference>
<dbReference type="EMBL" id="VZQQ01000091">
    <property type="protein sequence ID" value="MBC8752277.1"/>
    <property type="molecule type" value="Genomic_DNA"/>
</dbReference>
<dbReference type="InterPro" id="IPR052523">
    <property type="entry name" value="Trichothecene_AcTrans"/>
</dbReference>
<dbReference type="Gene3D" id="3.40.630.30">
    <property type="match status" value="1"/>
</dbReference>
<organism evidence="2 3">
    <name type="scientific">Paraburkholderia podalyriae</name>
    <dbReference type="NCBI Taxonomy" id="1938811"/>
    <lineage>
        <taxon>Bacteria</taxon>
        <taxon>Pseudomonadati</taxon>
        <taxon>Pseudomonadota</taxon>
        <taxon>Betaproteobacteria</taxon>
        <taxon>Burkholderiales</taxon>
        <taxon>Burkholderiaceae</taxon>
        <taxon>Paraburkholderia</taxon>
    </lineage>
</organism>
<dbReference type="PROSITE" id="PS51186">
    <property type="entry name" value="GNAT"/>
    <property type="match status" value="1"/>
</dbReference>
<reference evidence="2 3" key="1">
    <citation type="submission" date="2019-09" db="EMBL/GenBank/DDBJ databases">
        <title>Paraburkholderia podalyriae sp. nov., A South African Podalyria-associated rhizobium.</title>
        <authorList>
            <person name="Mavima L."/>
            <person name="Beukes C.W."/>
            <person name="Palmer M."/>
            <person name="De Meyer S.E."/>
            <person name="James E.K."/>
            <person name="Maluk M."/>
            <person name="Avontuur J.R."/>
            <person name="Chan W.Y."/>
            <person name="Venter S.N."/>
            <person name="Steenkamp E.T."/>
        </authorList>
    </citation>
    <scope>NUCLEOTIDE SEQUENCE [LARGE SCALE GENOMIC DNA]</scope>
    <source>
        <strain evidence="2 3">WC7.3b</strain>
    </source>
</reference>
<proteinExistence type="predicted"/>
<dbReference type="PANTHER" id="PTHR42791">
    <property type="entry name" value="GNAT FAMILY ACETYLTRANSFERASE"/>
    <property type="match status" value="1"/>
</dbReference>
<evidence type="ECO:0000313" key="3">
    <source>
        <dbReference type="Proteomes" id="UP000736373"/>
    </source>
</evidence>
<feature type="domain" description="N-acetyltransferase" evidence="1">
    <location>
        <begin position="41"/>
        <end position="190"/>
    </location>
</feature>
<accession>A0ABR7Q167</accession>
<evidence type="ECO:0000313" key="2">
    <source>
        <dbReference type="EMBL" id="MBC8752277.1"/>
    </source>
</evidence>
<protein>
    <submittedName>
        <fullName evidence="2">GNAT family N-acetyltransferase</fullName>
    </submittedName>
</protein>
<evidence type="ECO:0000259" key="1">
    <source>
        <dbReference type="PROSITE" id="PS51186"/>
    </source>
</evidence>
<dbReference type="InterPro" id="IPR016181">
    <property type="entry name" value="Acyl_CoA_acyltransferase"/>
</dbReference>
<dbReference type="Proteomes" id="UP000736373">
    <property type="component" value="Unassembled WGS sequence"/>
</dbReference>
<gene>
    <name evidence="2" type="ORF">F6X42_39395</name>
</gene>
<sequence>MVSTTSKMMDITLMPILAPVYNGHREPLTVRRRHLVLLYRLYLRFFAQHGQVQVNDSLTAAALWLPPGRYPLTWAQYLRLLPKILSATGIARFPAATRVLDHLDGMHPAGKEFRYLGVLGVDPASQRLGRGSELLRAGLRVCDHERIAAYLETAEPANLPFYARFGFVKLSESRLRDGPTVCALWRDPIRNRL</sequence>
<dbReference type="InterPro" id="IPR000182">
    <property type="entry name" value="GNAT_dom"/>
</dbReference>
<keyword evidence="3" id="KW-1185">Reference proteome</keyword>
<comment type="caution">
    <text evidence="2">The sequence shown here is derived from an EMBL/GenBank/DDBJ whole genome shotgun (WGS) entry which is preliminary data.</text>
</comment>
<name>A0ABR7Q167_9BURK</name>
<dbReference type="SUPFAM" id="SSF55729">
    <property type="entry name" value="Acyl-CoA N-acyltransferases (Nat)"/>
    <property type="match status" value="1"/>
</dbReference>
<dbReference type="PANTHER" id="PTHR42791:SF1">
    <property type="entry name" value="N-ACETYLTRANSFERASE DOMAIN-CONTAINING PROTEIN"/>
    <property type="match status" value="1"/>
</dbReference>